<evidence type="ECO:0000313" key="3">
    <source>
        <dbReference type="Proteomes" id="UP001163046"/>
    </source>
</evidence>
<keyword evidence="3" id="KW-1185">Reference proteome</keyword>
<gene>
    <name evidence="2" type="ORF">OS493_024600</name>
</gene>
<dbReference type="Proteomes" id="UP001163046">
    <property type="component" value="Unassembled WGS sequence"/>
</dbReference>
<name>A0A9W9ZZ66_9CNID</name>
<reference evidence="2" key="1">
    <citation type="submission" date="2023-01" db="EMBL/GenBank/DDBJ databases">
        <title>Genome assembly of the deep-sea coral Lophelia pertusa.</title>
        <authorList>
            <person name="Herrera S."/>
            <person name="Cordes E."/>
        </authorList>
    </citation>
    <scope>NUCLEOTIDE SEQUENCE</scope>
    <source>
        <strain evidence="2">USNM1676648</strain>
        <tissue evidence="2">Polyp</tissue>
    </source>
</reference>
<accession>A0A9W9ZZ66</accession>
<proteinExistence type="predicted"/>
<sequence length="134" mass="15166">MDESVQQHDGGNESEDEERLYITPVPPRKRLSTDVVSTGVSDCAISESAETEKVQEFPGRDESGDEERLFITQVLRKRGRPLHESDDYSLSNALLRAIVQPENARTSPEANKEPEDRKTPSIKFNRVGRVQIDR</sequence>
<protein>
    <submittedName>
        <fullName evidence="2">Uncharacterized protein</fullName>
    </submittedName>
</protein>
<evidence type="ECO:0000313" key="2">
    <source>
        <dbReference type="EMBL" id="KAJ7390562.1"/>
    </source>
</evidence>
<feature type="compositionally biased region" description="Basic and acidic residues" evidence="1">
    <location>
        <begin position="110"/>
        <end position="119"/>
    </location>
</feature>
<comment type="caution">
    <text evidence="2">The sequence shown here is derived from an EMBL/GenBank/DDBJ whole genome shotgun (WGS) entry which is preliminary data.</text>
</comment>
<dbReference type="AlphaFoldDB" id="A0A9W9ZZ66"/>
<feature type="region of interest" description="Disordered" evidence="1">
    <location>
        <begin position="100"/>
        <end position="134"/>
    </location>
</feature>
<evidence type="ECO:0000256" key="1">
    <source>
        <dbReference type="SAM" id="MobiDB-lite"/>
    </source>
</evidence>
<dbReference type="EMBL" id="MU825415">
    <property type="protein sequence ID" value="KAJ7390562.1"/>
    <property type="molecule type" value="Genomic_DNA"/>
</dbReference>
<organism evidence="2 3">
    <name type="scientific">Desmophyllum pertusum</name>
    <dbReference type="NCBI Taxonomy" id="174260"/>
    <lineage>
        <taxon>Eukaryota</taxon>
        <taxon>Metazoa</taxon>
        <taxon>Cnidaria</taxon>
        <taxon>Anthozoa</taxon>
        <taxon>Hexacorallia</taxon>
        <taxon>Scleractinia</taxon>
        <taxon>Caryophylliina</taxon>
        <taxon>Caryophylliidae</taxon>
        <taxon>Desmophyllum</taxon>
    </lineage>
</organism>
<feature type="region of interest" description="Disordered" evidence="1">
    <location>
        <begin position="1"/>
        <end position="21"/>
    </location>
</feature>